<evidence type="ECO:0000256" key="2">
    <source>
        <dbReference type="SAM" id="Phobius"/>
    </source>
</evidence>
<evidence type="ECO:0000313" key="3">
    <source>
        <dbReference type="EMBL" id="KAK9692411.1"/>
    </source>
</evidence>
<dbReference type="PANTHER" id="PTHR34268:SF8">
    <property type="entry name" value="FAE DOMAIN-CONTAINING PROTEIN"/>
    <property type="match status" value="1"/>
</dbReference>
<protein>
    <submittedName>
        <fullName evidence="3">Uncharacterized protein</fullName>
    </submittedName>
</protein>
<keyword evidence="2" id="KW-0812">Transmembrane</keyword>
<sequence length="83" mass="9334">MLGEMSMLQIITHLGVFLIIQALVYIILTNSSNVFSKDKQLKSLTFKRARSLSIRRILSLVSDQPSEPSPTALPSPVFRNDPY</sequence>
<keyword evidence="2" id="KW-1133">Transmembrane helix</keyword>
<dbReference type="PANTHER" id="PTHR34268">
    <property type="entry name" value="OS01G0321850 PROTEIN"/>
    <property type="match status" value="1"/>
</dbReference>
<keyword evidence="4" id="KW-1185">Reference proteome</keyword>
<evidence type="ECO:0000256" key="1">
    <source>
        <dbReference type="SAM" id="MobiDB-lite"/>
    </source>
</evidence>
<feature type="region of interest" description="Disordered" evidence="1">
    <location>
        <begin position="63"/>
        <end position="83"/>
    </location>
</feature>
<accession>A0AAW1IR48</accession>
<proteinExistence type="predicted"/>
<feature type="transmembrane region" description="Helical" evidence="2">
    <location>
        <begin position="6"/>
        <end position="28"/>
    </location>
</feature>
<name>A0AAW1IR48_SAPOF</name>
<organism evidence="3 4">
    <name type="scientific">Saponaria officinalis</name>
    <name type="common">Common soapwort</name>
    <name type="synonym">Lychnis saponaria</name>
    <dbReference type="NCBI Taxonomy" id="3572"/>
    <lineage>
        <taxon>Eukaryota</taxon>
        <taxon>Viridiplantae</taxon>
        <taxon>Streptophyta</taxon>
        <taxon>Embryophyta</taxon>
        <taxon>Tracheophyta</taxon>
        <taxon>Spermatophyta</taxon>
        <taxon>Magnoliopsida</taxon>
        <taxon>eudicotyledons</taxon>
        <taxon>Gunneridae</taxon>
        <taxon>Pentapetalae</taxon>
        <taxon>Caryophyllales</taxon>
        <taxon>Caryophyllaceae</taxon>
        <taxon>Caryophylleae</taxon>
        <taxon>Saponaria</taxon>
    </lineage>
</organism>
<keyword evidence="2" id="KW-0472">Membrane</keyword>
<dbReference type="EMBL" id="JBDFQZ010000009">
    <property type="protein sequence ID" value="KAK9692411.1"/>
    <property type="molecule type" value="Genomic_DNA"/>
</dbReference>
<evidence type="ECO:0000313" key="4">
    <source>
        <dbReference type="Proteomes" id="UP001443914"/>
    </source>
</evidence>
<gene>
    <name evidence="3" type="ORF">RND81_09G262200</name>
</gene>
<dbReference type="AlphaFoldDB" id="A0AAW1IR48"/>
<dbReference type="Proteomes" id="UP001443914">
    <property type="component" value="Unassembled WGS sequence"/>
</dbReference>
<reference evidence="3" key="1">
    <citation type="submission" date="2024-03" db="EMBL/GenBank/DDBJ databases">
        <title>WGS assembly of Saponaria officinalis var. Norfolk2.</title>
        <authorList>
            <person name="Jenkins J."/>
            <person name="Shu S."/>
            <person name="Grimwood J."/>
            <person name="Barry K."/>
            <person name="Goodstein D."/>
            <person name="Schmutz J."/>
            <person name="Leebens-Mack J."/>
            <person name="Osbourn A."/>
        </authorList>
    </citation>
    <scope>NUCLEOTIDE SEQUENCE [LARGE SCALE GENOMIC DNA]</scope>
    <source>
        <strain evidence="3">JIC</strain>
    </source>
</reference>
<comment type="caution">
    <text evidence="3">The sequence shown here is derived from an EMBL/GenBank/DDBJ whole genome shotgun (WGS) entry which is preliminary data.</text>
</comment>